<sequence length="233" mass="24217">MRGETVLGASSDDLQGKPADVGDKASIQRASNLVDVVTSGQVGEEPCGICGEEGEDVVLDPSEEERKVSTILPEGPEGKFKHVTLTEEVATREGNVVGKLDDGEGDEEGGGFLQEEAVFRGDTEAGEETGLLHARKVGNVRDEGGVGRGEVRGTIKLSKESGREGGGAGARKGEGEVREGDKGFCPLAAGDDGEVKRGVELPVDGQRGKGRAGGSNGRREEFGESERVNGRGE</sequence>
<feature type="compositionally biased region" description="Basic and acidic residues" evidence="1">
    <location>
        <begin position="171"/>
        <end position="182"/>
    </location>
</feature>
<gene>
    <name evidence="2" type="ORF">CYMTET_35459</name>
</gene>
<evidence type="ECO:0000313" key="2">
    <source>
        <dbReference type="EMBL" id="KAK3255354.1"/>
    </source>
</evidence>
<dbReference type="Proteomes" id="UP001190700">
    <property type="component" value="Unassembled WGS sequence"/>
</dbReference>
<feature type="region of interest" description="Disordered" evidence="1">
    <location>
        <begin position="141"/>
        <end position="233"/>
    </location>
</feature>
<evidence type="ECO:0000313" key="3">
    <source>
        <dbReference type="Proteomes" id="UP001190700"/>
    </source>
</evidence>
<keyword evidence="3" id="KW-1185">Reference proteome</keyword>
<feature type="non-terminal residue" evidence="2">
    <location>
        <position position="233"/>
    </location>
</feature>
<feature type="region of interest" description="Disordered" evidence="1">
    <location>
        <begin position="1"/>
        <end position="25"/>
    </location>
</feature>
<feature type="compositionally biased region" description="Basic and acidic residues" evidence="1">
    <location>
        <begin position="141"/>
        <end position="163"/>
    </location>
</feature>
<accession>A0AAE0F947</accession>
<evidence type="ECO:0000256" key="1">
    <source>
        <dbReference type="SAM" id="MobiDB-lite"/>
    </source>
</evidence>
<organism evidence="2 3">
    <name type="scientific">Cymbomonas tetramitiformis</name>
    <dbReference type="NCBI Taxonomy" id="36881"/>
    <lineage>
        <taxon>Eukaryota</taxon>
        <taxon>Viridiplantae</taxon>
        <taxon>Chlorophyta</taxon>
        <taxon>Pyramimonadophyceae</taxon>
        <taxon>Pyramimonadales</taxon>
        <taxon>Pyramimonadaceae</taxon>
        <taxon>Cymbomonas</taxon>
    </lineage>
</organism>
<name>A0AAE0F947_9CHLO</name>
<protein>
    <submittedName>
        <fullName evidence="2">Uncharacterized protein</fullName>
    </submittedName>
</protein>
<reference evidence="2 3" key="1">
    <citation type="journal article" date="2015" name="Genome Biol. Evol.">
        <title>Comparative Genomics of a Bacterivorous Green Alga Reveals Evolutionary Causalities and Consequences of Phago-Mixotrophic Mode of Nutrition.</title>
        <authorList>
            <person name="Burns J.A."/>
            <person name="Paasch A."/>
            <person name="Narechania A."/>
            <person name="Kim E."/>
        </authorList>
    </citation>
    <scope>NUCLEOTIDE SEQUENCE [LARGE SCALE GENOMIC DNA]</scope>
    <source>
        <strain evidence="2 3">PLY_AMNH</strain>
    </source>
</reference>
<comment type="caution">
    <text evidence="2">The sequence shown here is derived from an EMBL/GenBank/DDBJ whole genome shotgun (WGS) entry which is preliminary data.</text>
</comment>
<feature type="compositionally biased region" description="Basic and acidic residues" evidence="1">
    <location>
        <begin position="217"/>
        <end position="233"/>
    </location>
</feature>
<proteinExistence type="predicted"/>
<dbReference type="EMBL" id="LGRX02022701">
    <property type="protein sequence ID" value="KAK3255354.1"/>
    <property type="molecule type" value="Genomic_DNA"/>
</dbReference>
<dbReference type="AlphaFoldDB" id="A0AAE0F947"/>